<organism evidence="5 6">
    <name type="scientific">SAR86 cluster bacterium</name>
    <dbReference type="NCBI Taxonomy" id="2030880"/>
    <lineage>
        <taxon>Bacteria</taxon>
        <taxon>Pseudomonadati</taxon>
        <taxon>Pseudomonadota</taxon>
        <taxon>Gammaproteobacteria</taxon>
        <taxon>SAR86 cluster</taxon>
    </lineage>
</organism>
<dbReference type="SUPFAM" id="SSF53335">
    <property type="entry name" value="S-adenosyl-L-methionine-dependent methyltransferases"/>
    <property type="match status" value="1"/>
</dbReference>
<protein>
    <submittedName>
        <fullName evidence="5">50S ribosomal protein L3 N(5)-glutamine methyltransferase</fullName>
    </submittedName>
</protein>
<dbReference type="GO" id="GO:0005829">
    <property type="term" value="C:cytosol"/>
    <property type="evidence" value="ECO:0007669"/>
    <property type="project" value="TreeGrafter"/>
</dbReference>
<dbReference type="PANTHER" id="PTHR47806:SF1">
    <property type="entry name" value="RIBOSOMAL PROTEIN UL3 GLUTAMINE METHYLTRANSFERASE"/>
    <property type="match status" value="1"/>
</dbReference>
<dbReference type="GO" id="GO:0032259">
    <property type="term" value="P:methylation"/>
    <property type="evidence" value="ECO:0007669"/>
    <property type="project" value="UniProtKB-KW"/>
</dbReference>
<dbReference type="GO" id="GO:0003676">
    <property type="term" value="F:nucleic acid binding"/>
    <property type="evidence" value="ECO:0007669"/>
    <property type="project" value="InterPro"/>
</dbReference>
<name>A0A2A5BB11_9GAMM</name>
<reference evidence="6" key="1">
    <citation type="submission" date="2017-08" db="EMBL/GenBank/DDBJ databases">
        <title>A dynamic microbial community with high functional redundancy inhabits the cold, oxic subseafloor aquifer.</title>
        <authorList>
            <person name="Tully B.J."/>
            <person name="Wheat C.G."/>
            <person name="Glazer B.T."/>
            <person name="Huber J.A."/>
        </authorList>
    </citation>
    <scope>NUCLEOTIDE SEQUENCE [LARGE SCALE GENOMIC DNA]</scope>
</reference>
<keyword evidence="3" id="KW-0949">S-adenosyl-L-methionine</keyword>
<keyword evidence="5" id="KW-0687">Ribonucleoprotein</keyword>
<keyword evidence="2 5" id="KW-0808">Transferase</keyword>
<accession>A0A2A5BB11</accession>
<dbReference type="PIRSF" id="PIRSF037167">
    <property type="entry name" value="Mtase_YfcB_prd"/>
    <property type="match status" value="1"/>
</dbReference>
<dbReference type="PANTHER" id="PTHR47806">
    <property type="entry name" value="50S RIBOSOMAL PROTEIN L3 GLUTAMINE METHYLTRANSFERASE"/>
    <property type="match status" value="1"/>
</dbReference>
<dbReference type="InterPro" id="IPR004556">
    <property type="entry name" value="HemK-like"/>
</dbReference>
<dbReference type="Pfam" id="PF05175">
    <property type="entry name" value="MTS"/>
    <property type="match status" value="1"/>
</dbReference>
<feature type="domain" description="Methyltransferase small" evidence="4">
    <location>
        <begin position="126"/>
        <end position="211"/>
    </location>
</feature>
<evidence type="ECO:0000256" key="2">
    <source>
        <dbReference type="ARBA" id="ARBA00022679"/>
    </source>
</evidence>
<evidence type="ECO:0000256" key="1">
    <source>
        <dbReference type="ARBA" id="ARBA00022603"/>
    </source>
</evidence>
<dbReference type="NCBIfam" id="TIGR03533">
    <property type="entry name" value="L3_gln_methyl"/>
    <property type="match status" value="1"/>
</dbReference>
<dbReference type="NCBIfam" id="TIGR00536">
    <property type="entry name" value="hemK_fam"/>
    <property type="match status" value="1"/>
</dbReference>
<dbReference type="Gene3D" id="3.40.50.150">
    <property type="entry name" value="Vaccinia Virus protein VP39"/>
    <property type="match status" value="1"/>
</dbReference>
<comment type="caution">
    <text evidence="5">The sequence shown here is derived from an EMBL/GenBank/DDBJ whole genome shotgun (WGS) entry which is preliminary data.</text>
</comment>
<dbReference type="AlphaFoldDB" id="A0A2A5BB11"/>
<dbReference type="Gene3D" id="1.10.8.10">
    <property type="entry name" value="DNA helicase RuvA subunit, C-terminal domain"/>
    <property type="match status" value="1"/>
</dbReference>
<keyword evidence="5" id="KW-0689">Ribosomal protein</keyword>
<dbReference type="InterPro" id="IPR002052">
    <property type="entry name" value="DNA_methylase_N6_adenine_CS"/>
</dbReference>
<dbReference type="GO" id="GO:0036009">
    <property type="term" value="F:protein-glutamine N-methyltransferase activity"/>
    <property type="evidence" value="ECO:0007669"/>
    <property type="project" value="InterPro"/>
</dbReference>
<dbReference type="GO" id="GO:0005840">
    <property type="term" value="C:ribosome"/>
    <property type="evidence" value="ECO:0007669"/>
    <property type="project" value="UniProtKB-KW"/>
</dbReference>
<gene>
    <name evidence="5" type="ORF">COA96_00480</name>
</gene>
<dbReference type="InterPro" id="IPR017127">
    <property type="entry name" value="Ribosome_uL3_MTase"/>
</dbReference>
<evidence type="ECO:0000256" key="3">
    <source>
        <dbReference type="ARBA" id="ARBA00022691"/>
    </source>
</evidence>
<evidence type="ECO:0000313" key="6">
    <source>
        <dbReference type="Proteomes" id="UP000218327"/>
    </source>
</evidence>
<dbReference type="InterPro" id="IPR007848">
    <property type="entry name" value="Small_mtfrase_dom"/>
</dbReference>
<proteinExistence type="predicted"/>
<dbReference type="InterPro" id="IPR029063">
    <property type="entry name" value="SAM-dependent_MTases_sf"/>
</dbReference>
<dbReference type="CDD" id="cd02440">
    <property type="entry name" value="AdoMet_MTases"/>
    <property type="match status" value="1"/>
</dbReference>
<evidence type="ECO:0000313" key="5">
    <source>
        <dbReference type="EMBL" id="PCJ28692.1"/>
    </source>
</evidence>
<evidence type="ECO:0000259" key="4">
    <source>
        <dbReference type="Pfam" id="PF05175"/>
    </source>
</evidence>
<dbReference type="PROSITE" id="PS00092">
    <property type="entry name" value="N6_MTASE"/>
    <property type="match status" value="1"/>
</dbReference>
<dbReference type="EMBL" id="NVVJ01000001">
    <property type="protein sequence ID" value="PCJ28692.1"/>
    <property type="molecule type" value="Genomic_DNA"/>
</dbReference>
<keyword evidence="1 5" id="KW-0489">Methyltransferase</keyword>
<dbReference type="Proteomes" id="UP000218327">
    <property type="component" value="Unassembled WGS sequence"/>
</dbReference>
<sequence length="301" mass="33808">MVKPFCEYLRVKLQEYINKVSNRLLEHDLFYGHGTDNAIDEAAYLVYISLGFDLSKDIDDGRELSDIEISEIDRQVSERIEERKPVAYVLGKSWFAGRLFNSDKRALIPRSPIAELIRNRFEPLLADTPGRILDLCTGGGCIGIAAALEFANSNVDLADISIEALALADSNIALHNLSVRVRSIRSDTFESLEGKYDLIVSNPPYVSRQEHDQLPREYAHEPKMGLISDDNGLALPLRILREAADFLNDDGVLILEVGYSHELLAQRLKNVPLLWLEFEYGGEGVLALTAAQLQQYRASFK</sequence>